<dbReference type="Proteomes" id="UP000007129">
    <property type="component" value="Unassembled WGS sequence"/>
</dbReference>
<proteinExistence type="predicted"/>
<dbReference type="GO" id="GO:0006302">
    <property type="term" value="P:double-strand break repair"/>
    <property type="evidence" value="ECO:0007669"/>
    <property type="project" value="TreeGrafter"/>
</dbReference>
<accession>K2R9H6</accession>
<reference evidence="3 4" key="1">
    <citation type="journal article" date="2012" name="BMC Genomics">
        <title>Tools to kill: Genome of one of the most destructive plant pathogenic fungi Macrophomina phaseolina.</title>
        <authorList>
            <person name="Islam M.S."/>
            <person name="Haque M.S."/>
            <person name="Islam M.M."/>
            <person name="Emdad E.M."/>
            <person name="Halim A."/>
            <person name="Hossen Q.M.M."/>
            <person name="Hossain M.Z."/>
            <person name="Ahmed B."/>
            <person name="Rahim S."/>
            <person name="Rahman M.S."/>
            <person name="Alam M.M."/>
            <person name="Hou S."/>
            <person name="Wan X."/>
            <person name="Saito J.A."/>
            <person name="Alam M."/>
        </authorList>
    </citation>
    <scope>NUCLEOTIDE SEQUENCE [LARGE SCALE GENOMIC DNA]</scope>
    <source>
        <strain evidence="3 4">MS6</strain>
    </source>
</reference>
<dbReference type="PANTHER" id="PTHR28535">
    <property type="entry name" value="ZINC FINGER GRF-TYPE CONTAINING 1"/>
    <property type="match status" value="1"/>
</dbReference>
<dbReference type="InParanoid" id="K2R9H6"/>
<evidence type="ECO:0000313" key="4">
    <source>
        <dbReference type="Proteomes" id="UP000007129"/>
    </source>
</evidence>
<organism evidence="3 4">
    <name type="scientific">Macrophomina phaseolina (strain MS6)</name>
    <name type="common">Charcoal rot fungus</name>
    <dbReference type="NCBI Taxonomy" id="1126212"/>
    <lineage>
        <taxon>Eukaryota</taxon>
        <taxon>Fungi</taxon>
        <taxon>Dikarya</taxon>
        <taxon>Ascomycota</taxon>
        <taxon>Pezizomycotina</taxon>
        <taxon>Dothideomycetes</taxon>
        <taxon>Dothideomycetes incertae sedis</taxon>
        <taxon>Botryosphaeriales</taxon>
        <taxon>Botryosphaeriaceae</taxon>
        <taxon>Macrophomina</taxon>
    </lineage>
</organism>
<dbReference type="VEuPathDB" id="FungiDB:MPH_11821"/>
<name>K2R9H6_MACPH</name>
<dbReference type="GO" id="GO:0005634">
    <property type="term" value="C:nucleus"/>
    <property type="evidence" value="ECO:0007669"/>
    <property type="project" value="TreeGrafter"/>
</dbReference>
<dbReference type="PANTHER" id="PTHR28535:SF1">
    <property type="entry name" value="PROTEIN ZGRF1"/>
    <property type="match status" value="1"/>
</dbReference>
<dbReference type="AlphaFoldDB" id="K2R9H6"/>
<protein>
    <recommendedName>
        <fullName evidence="2">5'-3' DNA helicase ZGRF1-like N-terminal domain-containing protein</fullName>
    </recommendedName>
</protein>
<dbReference type="eggNOG" id="ENOG502SEDR">
    <property type="taxonomic scope" value="Eukaryota"/>
</dbReference>
<feature type="compositionally biased region" description="Polar residues" evidence="1">
    <location>
        <begin position="410"/>
        <end position="419"/>
    </location>
</feature>
<feature type="domain" description="5'-3' DNA helicase ZGRF1-like N-terminal" evidence="2">
    <location>
        <begin position="24"/>
        <end position="104"/>
    </location>
</feature>
<feature type="region of interest" description="Disordered" evidence="1">
    <location>
        <begin position="1"/>
        <end position="20"/>
    </location>
</feature>
<feature type="compositionally biased region" description="Basic and acidic residues" evidence="1">
    <location>
        <begin position="108"/>
        <end position="125"/>
    </location>
</feature>
<sequence length="618" mass="68683">MTSTAVGTLRTTAQPSTAANTAPVHEFRCLYTHDLRRKQKRWQDGFLKFHTFNRRVMVYDQPRNYIGDTHWKDGDNLHDGDELTLENGVIVQVAEPVATTQTDLTPLFEKKPKDTPERPGHEKVRLPQSRLPAPGVRSTGLAATVAPRHKPLSQLLGTPKGPHGRALLPTRSPFEERQASLQGGDEWAASERAAKRRRVAEAEQTWSITRETRAPVPQPRETATIGRQRMAQMTPLSRKTPGAMAAELIDLVSDGEDVEPQSDITLPNTPPDFDKFRVRSRKIQTPAPTKIIESPQHLSSPPVSTTNRVVHVQEETEMLEKAIDDAEEAWAENEPIPKRSKKLRLATGARPKMLLCQDVAPAKKEAKKFRAGTSEIPHEEDSARPGRALQSDDHVAGKAKRQSEIRILQNGLTPSSPQEQPRMPHDVFPQPDEDNPEYRRSEPTHASKTITTTDPHRKGSTEESGKDASGITPRPRPGVKANRPNLQIQPTVLQNKQTSPREFRRIRSEIDGAAGQKAALSRSSDESKLLAEGEPRNIFRGQDATRHLRRSASLNLSILRQPEREKTPPSPVVDMDIGPWSTEAMDLFDWKPPGYVFRGQGKGFGPAESNNAGNVAAT</sequence>
<feature type="compositionally biased region" description="Basic and acidic residues" evidence="1">
    <location>
        <begin position="436"/>
        <end position="445"/>
    </location>
</feature>
<dbReference type="GO" id="GO:0035861">
    <property type="term" value="C:site of double-strand break"/>
    <property type="evidence" value="ECO:0007669"/>
    <property type="project" value="TreeGrafter"/>
</dbReference>
<dbReference type="STRING" id="1126212.K2R9H6"/>
<dbReference type="HOGENOM" id="CLU_411033_0_0_1"/>
<evidence type="ECO:0000313" key="3">
    <source>
        <dbReference type="EMBL" id="EKG11078.1"/>
    </source>
</evidence>
<evidence type="ECO:0000259" key="2">
    <source>
        <dbReference type="Pfam" id="PF10382"/>
    </source>
</evidence>
<evidence type="ECO:0000256" key="1">
    <source>
        <dbReference type="SAM" id="MobiDB-lite"/>
    </source>
</evidence>
<feature type="compositionally biased region" description="Basic and acidic residues" evidence="1">
    <location>
        <begin position="454"/>
        <end position="466"/>
    </location>
</feature>
<dbReference type="Pfam" id="PF10382">
    <property type="entry name" value="ZGRF1-like_N"/>
    <property type="match status" value="1"/>
</dbReference>
<feature type="region of interest" description="Disordered" evidence="1">
    <location>
        <begin position="106"/>
        <end position="136"/>
    </location>
</feature>
<dbReference type="InterPro" id="IPR018838">
    <property type="entry name" value="ZGRF1-like_N"/>
</dbReference>
<gene>
    <name evidence="3" type="ORF">MPH_11821</name>
</gene>
<dbReference type="InterPro" id="IPR052800">
    <property type="entry name" value="DNA_Repair_Helicase_ZGRF1"/>
</dbReference>
<dbReference type="OrthoDB" id="6513042at2759"/>
<feature type="compositionally biased region" description="Basic and acidic residues" evidence="1">
    <location>
        <begin position="376"/>
        <end position="404"/>
    </location>
</feature>
<comment type="caution">
    <text evidence="3">The sequence shown here is derived from an EMBL/GenBank/DDBJ whole genome shotgun (WGS) entry which is preliminary data.</text>
</comment>
<feature type="region of interest" description="Disordered" evidence="1">
    <location>
        <begin position="363"/>
        <end position="488"/>
    </location>
</feature>
<dbReference type="EMBL" id="AHHD01000499">
    <property type="protein sequence ID" value="EKG11078.1"/>
    <property type="molecule type" value="Genomic_DNA"/>
</dbReference>